<dbReference type="Proteomes" id="UP000005408">
    <property type="component" value="Unassembled WGS sequence"/>
</dbReference>
<keyword evidence="5" id="KW-1015">Disulfide bond</keyword>
<evidence type="ECO:0000256" key="3">
    <source>
        <dbReference type="ARBA" id="ARBA00022729"/>
    </source>
</evidence>
<organism evidence="6 7">
    <name type="scientific">Magallana gigas</name>
    <name type="common">Pacific oyster</name>
    <name type="synonym">Crassostrea gigas</name>
    <dbReference type="NCBI Taxonomy" id="29159"/>
    <lineage>
        <taxon>Eukaryota</taxon>
        <taxon>Metazoa</taxon>
        <taxon>Spiralia</taxon>
        <taxon>Lophotrochozoa</taxon>
        <taxon>Mollusca</taxon>
        <taxon>Bivalvia</taxon>
        <taxon>Autobranchia</taxon>
        <taxon>Pteriomorphia</taxon>
        <taxon>Ostreida</taxon>
        <taxon>Ostreoidea</taxon>
        <taxon>Ostreidae</taxon>
        <taxon>Magallana</taxon>
    </lineage>
</organism>
<dbReference type="PROSITE" id="PS50092">
    <property type="entry name" value="TSP1"/>
    <property type="match status" value="3"/>
</dbReference>
<keyword evidence="4" id="KW-0677">Repeat</keyword>
<dbReference type="PANTHER" id="PTHR22906:SF43">
    <property type="entry name" value="PROPERDIN"/>
    <property type="match status" value="1"/>
</dbReference>
<dbReference type="PRINTS" id="PR01705">
    <property type="entry name" value="TSP1REPEAT"/>
</dbReference>
<evidence type="ECO:0000256" key="1">
    <source>
        <dbReference type="ARBA" id="ARBA00004613"/>
    </source>
</evidence>
<evidence type="ECO:0000256" key="5">
    <source>
        <dbReference type="ARBA" id="ARBA00023157"/>
    </source>
</evidence>
<evidence type="ECO:0000256" key="4">
    <source>
        <dbReference type="ARBA" id="ARBA00022737"/>
    </source>
</evidence>
<dbReference type="FunFam" id="2.20.100.10:FF:000001">
    <property type="entry name" value="semaphorin-5A isoform X1"/>
    <property type="match status" value="2"/>
</dbReference>
<dbReference type="PANTHER" id="PTHR22906">
    <property type="entry name" value="PROPERDIN"/>
    <property type="match status" value="1"/>
</dbReference>
<evidence type="ECO:0000313" key="7">
    <source>
        <dbReference type="Proteomes" id="UP000005408"/>
    </source>
</evidence>
<dbReference type="Pfam" id="PF00090">
    <property type="entry name" value="TSP_1"/>
    <property type="match status" value="3"/>
</dbReference>
<sequence>MVGPHGDLGVNALQPLVMAFKTRHRNSACPVGGDESKICVTAVHGGWSSWTTYSCSTSCGGGQALRLRSCTNPVPVFGGSQCRGQPIEFVSCNTHPCHSSYATTSNFKGWASWTSWSHCSSTSGIGSQTRHRNCISSHACPVGGDEAKPCIIAVHGGWSPWTTYSCTKSCGGGHTFRLRSCTNPVPLFGGSDCQGQINEYVACNTHPCHGK</sequence>
<dbReference type="SMART" id="SM00209">
    <property type="entry name" value="TSP1"/>
    <property type="match status" value="3"/>
</dbReference>
<dbReference type="Gene3D" id="2.20.100.10">
    <property type="entry name" value="Thrombospondin type-1 (TSP1) repeat"/>
    <property type="match status" value="3"/>
</dbReference>
<dbReference type="InterPro" id="IPR036383">
    <property type="entry name" value="TSP1_rpt_sf"/>
</dbReference>
<dbReference type="EnsemblMetazoa" id="G12689.1">
    <property type="protein sequence ID" value="G12689.1:cds"/>
    <property type="gene ID" value="G12689"/>
</dbReference>
<accession>A0A8W8I790</accession>
<comment type="subcellular location">
    <subcellularLocation>
        <location evidence="1">Secreted</location>
    </subcellularLocation>
</comment>
<proteinExistence type="predicted"/>
<dbReference type="SUPFAM" id="SSF82895">
    <property type="entry name" value="TSP-1 type 1 repeat"/>
    <property type="match status" value="3"/>
</dbReference>
<dbReference type="InterPro" id="IPR052065">
    <property type="entry name" value="Compl_asym_regulator"/>
</dbReference>
<dbReference type="InterPro" id="IPR000884">
    <property type="entry name" value="TSP1_rpt"/>
</dbReference>
<protein>
    <recommendedName>
        <fullName evidence="8">Hemicentin-1</fullName>
    </recommendedName>
</protein>
<evidence type="ECO:0000313" key="6">
    <source>
        <dbReference type="EnsemblMetazoa" id="G12689.1:cds"/>
    </source>
</evidence>
<dbReference type="AlphaFoldDB" id="A0A8W8I790"/>
<reference evidence="6" key="1">
    <citation type="submission" date="2022-08" db="UniProtKB">
        <authorList>
            <consortium name="EnsemblMetazoa"/>
        </authorList>
    </citation>
    <scope>IDENTIFICATION</scope>
    <source>
        <strain evidence="6">05x7-T-G4-1.051#20</strain>
    </source>
</reference>
<keyword evidence="7" id="KW-1185">Reference proteome</keyword>
<keyword evidence="2" id="KW-0964">Secreted</keyword>
<evidence type="ECO:0008006" key="8">
    <source>
        <dbReference type="Google" id="ProtNLM"/>
    </source>
</evidence>
<name>A0A8W8I790_MAGGI</name>
<keyword evidence="3" id="KW-0732">Signal</keyword>
<evidence type="ECO:0000256" key="2">
    <source>
        <dbReference type="ARBA" id="ARBA00022525"/>
    </source>
</evidence>